<dbReference type="EMBL" id="HBUF01070479">
    <property type="protein sequence ID" value="CAG6629354.1"/>
    <property type="molecule type" value="Transcribed_RNA"/>
</dbReference>
<accession>A0A8D9AQS3</accession>
<evidence type="ECO:0000313" key="1">
    <source>
        <dbReference type="EMBL" id="CAG6770585.1"/>
    </source>
</evidence>
<dbReference type="EMBL" id="HBUF01582182">
    <property type="protein sequence ID" value="CAG6770589.1"/>
    <property type="molecule type" value="Transcribed_RNA"/>
</dbReference>
<dbReference type="EMBL" id="HBUF01417824">
    <property type="protein sequence ID" value="CAG6740226.1"/>
    <property type="molecule type" value="Transcribed_RNA"/>
</dbReference>
<sequence length="111" mass="12523">MSQVQKTQRVVTNSRTMKVDVTPKDSSLFQTTVISSSDVSAMETEVIPRLPSPADQEQFGTVTRKPVTTPVTRQGQSVEEALLPHLLFSLTRPFQNKEQRSRSSRTVHRVR</sequence>
<name>A0A8D9AQS3_9HEMI</name>
<organism evidence="1">
    <name type="scientific">Cacopsylla melanoneura</name>
    <dbReference type="NCBI Taxonomy" id="428564"/>
    <lineage>
        <taxon>Eukaryota</taxon>
        <taxon>Metazoa</taxon>
        <taxon>Ecdysozoa</taxon>
        <taxon>Arthropoda</taxon>
        <taxon>Hexapoda</taxon>
        <taxon>Insecta</taxon>
        <taxon>Pterygota</taxon>
        <taxon>Neoptera</taxon>
        <taxon>Paraneoptera</taxon>
        <taxon>Hemiptera</taxon>
        <taxon>Sternorrhyncha</taxon>
        <taxon>Psylloidea</taxon>
        <taxon>Psyllidae</taxon>
        <taxon>Psyllinae</taxon>
        <taxon>Cacopsylla</taxon>
    </lineage>
</organism>
<dbReference type="EMBL" id="HBUF01070478">
    <property type="protein sequence ID" value="CAG6629351.1"/>
    <property type="molecule type" value="Transcribed_RNA"/>
</dbReference>
<protein>
    <submittedName>
        <fullName evidence="1">Uncharacterized protein</fullName>
    </submittedName>
</protein>
<dbReference type="EMBL" id="HBUF01417825">
    <property type="protein sequence ID" value="CAG6740230.1"/>
    <property type="molecule type" value="Transcribed_RNA"/>
</dbReference>
<proteinExistence type="predicted"/>
<dbReference type="AlphaFoldDB" id="A0A8D9AQS3"/>
<reference evidence="1" key="1">
    <citation type="submission" date="2021-05" db="EMBL/GenBank/DDBJ databases">
        <authorList>
            <person name="Alioto T."/>
            <person name="Alioto T."/>
            <person name="Gomez Garrido J."/>
        </authorList>
    </citation>
    <scope>NUCLEOTIDE SEQUENCE</scope>
</reference>
<dbReference type="EMBL" id="HBUF01582181">
    <property type="protein sequence ID" value="CAG6770585.1"/>
    <property type="molecule type" value="Transcribed_RNA"/>
</dbReference>